<dbReference type="PROSITE" id="PS00093">
    <property type="entry name" value="N4_MTASE"/>
    <property type="match status" value="1"/>
</dbReference>
<keyword evidence="7" id="KW-0238">DNA-binding</keyword>
<dbReference type="EMBL" id="BARS01019853">
    <property type="protein sequence ID" value="GAF95493.1"/>
    <property type="molecule type" value="Genomic_DNA"/>
</dbReference>
<gene>
    <name evidence="10" type="ORF">S01H1_32102</name>
</gene>
<name>X0TPQ1_9ZZZZ</name>
<reference evidence="10" key="1">
    <citation type="journal article" date="2014" name="Front. Microbiol.">
        <title>High frequency of phylogenetically diverse reductive dehalogenase-homologous genes in deep subseafloor sedimentary metagenomes.</title>
        <authorList>
            <person name="Kawai M."/>
            <person name="Futagami T."/>
            <person name="Toyoda A."/>
            <person name="Takaki Y."/>
            <person name="Nishi S."/>
            <person name="Hori S."/>
            <person name="Arai W."/>
            <person name="Tsubouchi T."/>
            <person name="Morono Y."/>
            <person name="Uchiyama I."/>
            <person name="Ito T."/>
            <person name="Fujiyama A."/>
            <person name="Inagaki F."/>
            <person name="Takami H."/>
        </authorList>
    </citation>
    <scope>NUCLEOTIDE SEQUENCE</scope>
    <source>
        <strain evidence="10">Expedition CK06-06</strain>
    </source>
</reference>
<organism evidence="10">
    <name type="scientific">marine sediment metagenome</name>
    <dbReference type="NCBI Taxonomy" id="412755"/>
    <lineage>
        <taxon>unclassified sequences</taxon>
        <taxon>metagenomes</taxon>
        <taxon>ecological metagenomes</taxon>
    </lineage>
</organism>
<dbReference type="InterPro" id="IPR002941">
    <property type="entry name" value="DNA_methylase_N4/N6"/>
</dbReference>
<feature type="domain" description="DNA methylase N-4/N-6" evidence="9">
    <location>
        <begin position="8"/>
        <end position="212"/>
    </location>
</feature>
<dbReference type="GO" id="GO:0008170">
    <property type="term" value="F:N-methyltransferase activity"/>
    <property type="evidence" value="ECO:0007669"/>
    <property type="project" value="InterPro"/>
</dbReference>
<dbReference type="Gene3D" id="3.40.50.150">
    <property type="entry name" value="Vaccinia Virus protein VP39"/>
    <property type="match status" value="1"/>
</dbReference>
<dbReference type="InterPro" id="IPR029063">
    <property type="entry name" value="SAM-dependent_MTases_sf"/>
</dbReference>
<dbReference type="GO" id="GO:0009307">
    <property type="term" value="P:DNA restriction-modification system"/>
    <property type="evidence" value="ECO:0007669"/>
    <property type="project" value="UniProtKB-KW"/>
</dbReference>
<dbReference type="GO" id="GO:0015667">
    <property type="term" value="F:site-specific DNA-methyltransferase (cytosine-N4-specific) activity"/>
    <property type="evidence" value="ECO:0007669"/>
    <property type="project" value="UniProtKB-EC"/>
</dbReference>
<keyword evidence="6" id="KW-0680">Restriction system</keyword>
<dbReference type="SUPFAM" id="SSF53335">
    <property type="entry name" value="S-adenosyl-L-methionine-dependent methyltransferases"/>
    <property type="match status" value="1"/>
</dbReference>
<evidence type="ECO:0000256" key="1">
    <source>
        <dbReference type="ARBA" id="ARBA00010203"/>
    </source>
</evidence>
<evidence type="ECO:0000256" key="4">
    <source>
        <dbReference type="ARBA" id="ARBA00022679"/>
    </source>
</evidence>
<evidence type="ECO:0000256" key="7">
    <source>
        <dbReference type="ARBA" id="ARBA00023125"/>
    </source>
</evidence>
<evidence type="ECO:0000256" key="5">
    <source>
        <dbReference type="ARBA" id="ARBA00022691"/>
    </source>
</evidence>
<dbReference type="GO" id="GO:0003677">
    <property type="term" value="F:DNA binding"/>
    <property type="evidence" value="ECO:0007669"/>
    <property type="project" value="UniProtKB-KW"/>
</dbReference>
<evidence type="ECO:0000259" key="9">
    <source>
        <dbReference type="Pfam" id="PF01555"/>
    </source>
</evidence>
<accession>X0TPQ1</accession>
<keyword evidence="4" id="KW-0808">Transferase</keyword>
<comment type="similarity">
    <text evidence="1">Belongs to the N(4)/N(6)-methyltransferase family. N(4) subfamily.</text>
</comment>
<dbReference type="EC" id="2.1.1.113" evidence="2"/>
<evidence type="ECO:0000256" key="3">
    <source>
        <dbReference type="ARBA" id="ARBA00022603"/>
    </source>
</evidence>
<evidence type="ECO:0000256" key="8">
    <source>
        <dbReference type="ARBA" id="ARBA00049120"/>
    </source>
</evidence>
<sequence>MIKEKFQVDNVITSPPYWSLRDYGIPPSLWDDNPKCEHDFSLEKINGEGYTSSKRWQHGESRESNPKGWSTEISEIGFCSKCGAWKGTLGLEPNFELYIKHLCDIYDQIKRVLKKTGTCWVNLGDSYGSGKVDDSKYNNGILKNKSPVKGFQKCLLMLPQRFAIEMINRGWILRNVIIWHKPNAMPSSARDRFTVDFEYIFFFVKSNRIQYWVNEYTFQLVSKQPLGIKGIENE</sequence>
<proteinExistence type="inferred from homology"/>
<keyword evidence="5" id="KW-0949">S-adenosyl-L-methionine</keyword>
<comment type="caution">
    <text evidence="10">The sequence shown here is derived from an EMBL/GenBank/DDBJ whole genome shotgun (WGS) entry which is preliminary data.</text>
</comment>
<dbReference type="GO" id="GO:0032259">
    <property type="term" value="P:methylation"/>
    <property type="evidence" value="ECO:0007669"/>
    <property type="project" value="UniProtKB-KW"/>
</dbReference>
<feature type="non-terminal residue" evidence="10">
    <location>
        <position position="234"/>
    </location>
</feature>
<evidence type="ECO:0000256" key="2">
    <source>
        <dbReference type="ARBA" id="ARBA00012185"/>
    </source>
</evidence>
<evidence type="ECO:0000313" key="10">
    <source>
        <dbReference type="EMBL" id="GAF95493.1"/>
    </source>
</evidence>
<dbReference type="Pfam" id="PF01555">
    <property type="entry name" value="N6_N4_Mtase"/>
    <property type="match status" value="1"/>
</dbReference>
<evidence type="ECO:0000256" key="6">
    <source>
        <dbReference type="ARBA" id="ARBA00022747"/>
    </source>
</evidence>
<comment type="catalytic activity">
    <reaction evidence="8">
        <text>a 2'-deoxycytidine in DNA + S-adenosyl-L-methionine = an N(4)-methyl-2'-deoxycytidine in DNA + S-adenosyl-L-homocysteine + H(+)</text>
        <dbReference type="Rhea" id="RHEA:16857"/>
        <dbReference type="Rhea" id="RHEA-COMP:11369"/>
        <dbReference type="Rhea" id="RHEA-COMP:13674"/>
        <dbReference type="ChEBI" id="CHEBI:15378"/>
        <dbReference type="ChEBI" id="CHEBI:57856"/>
        <dbReference type="ChEBI" id="CHEBI:59789"/>
        <dbReference type="ChEBI" id="CHEBI:85452"/>
        <dbReference type="ChEBI" id="CHEBI:137933"/>
        <dbReference type="EC" id="2.1.1.113"/>
    </reaction>
</comment>
<keyword evidence="3" id="KW-0489">Methyltransferase</keyword>
<protein>
    <recommendedName>
        <fullName evidence="2">site-specific DNA-methyltransferase (cytosine-N(4)-specific)</fullName>
        <ecNumber evidence="2">2.1.1.113</ecNumber>
    </recommendedName>
</protein>
<dbReference type="InterPro" id="IPR017985">
    <property type="entry name" value="MeTrfase_CN4_CS"/>
</dbReference>
<dbReference type="AlphaFoldDB" id="X0TPQ1"/>